<evidence type="ECO:0000313" key="3">
    <source>
        <dbReference type="EMBL" id="MCX2976366.1"/>
    </source>
</evidence>
<dbReference type="Proteomes" id="UP001143304">
    <property type="component" value="Unassembled WGS sequence"/>
</dbReference>
<keyword evidence="4" id="KW-1185">Reference proteome</keyword>
<sequence length="522" mass="58888">MTLPLPDGLTPEDLRLLERYQDMQRALNDFQFFVEDWMRPTGHPDFAFDWQAHHKVIGQTLQDVADGRQKRVIISVSPGAAKTTLHVQFRAWMAARNPDHQNIAVAATQALAESIGRRVRSALQTKEWQLLSNTGIHQDQQSVASFGYGNGGVQNAFGLGAKLIGRRGHLILVDDYVGSYEDVATESQREKAWEWFRGALMSRLIPDSPLVVIGTRWDQDDIIGKILASHEAGDWTHIRMPMEADSPDDPLGRAAGERLWANYYSQDEIDSYKLDVKNWHCMWQCRPLLDEQEWLPLENLPVIDQRPAGLTSTFAGVDIALTEGDGDYTVILVGALTPDRRLVLLDCIRKRISPDKIIEELVQVHQAYKITEFLMDDDNASKTLMSLANEMLRRRGIFLPFRKMPMHGQNKEVRAAPFKGLALQDGVRLLRGHWNEALLHEASQFPRQATGIHDDIIDAAGLLAKRISVMSSGEIPAQEKQATPIEGAVRMQDGQMVLTETLEELFSERERNLSASRSFGRI</sequence>
<name>A0ABT3T3F3_9GAMM</name>
<evidence type="ECO:0000313" key="4">
    <source>
        <dbReference type="Proteomes" id="UP001143304"/>
    </source>
</evidence>
<dbReference type="NCBIfam" id="TIGR01630">
    <property type="entry name" value="psiM2_ORF9"/>
    <property type="match status" value="1"/>
</dbReference>
<proteinExistence type="predicted"/>
<dbReference type="EMBL" id="SHNO01000001">
    <property type="protein sequence ID" value="MCX2976366.1"/>
    <property type="molecule type" value="Genomic_DNA"/>
</dbReference>
<dbReference type="InterPro" id="IPR035421">
    <property type="entry name" value="Terminase_6C"/>
</dbReference>
<accession>A0ABT3T3F3</accession>
<evidence type="ECO:0000256" key="1">
    <source>
        <dbReference type="ARBA" id="ARBA00022612"/>
    </source>
</evidence>
<dbReference type="InterPro" id="IPR006517">
    <property type="entry name" value="Phage_terminase_lsu-like_C"/>
</dbReference>
<reference evidence="3" key="1">
    <citation type="submission" date="2019-02" db="EMBL/GenBank/DDBJ databases">
        <authorList>
            <person name="Li S.-H."/>
        </authorList>
    </citation>
    <scope>NUCLEOTIDE SEQUENCE</scope>
    <source>
        <strain evidence="3">IMCC11814</strain>
    </source>
</reference>
<protein>
    <recommendedName>
        <fullName evidence="2">Terminase large subunit gp17-like C-terminal domain-containing protein</fullName>
    </recommendedName>
</protein>
<gene>
    <name evidence="3" type="ORF">EYC82_03235</name>
</gene>
<feature type="domain" description="Terminase large subunit gp17-like C-terminal" evidence="2">
    <location>
        <begin position="316"/>
        <end position="460"/>
    </location>
</feature>
<dbReference type="Gene3D" id="3.40.50.300">
    <property type="entry name" value="P-loop containing nucleotide triphosphate hydrolases"/>
    <property type="match status" value="1"/>
</dbReference>
<organism evidence="3 4">
    <name type="scientific">Candidatus Marimicrobium litorale</name>
    <dbReference type="NCBI Taxonomy" id="2518991"/>
    <lineage>
        <taxon>Bacteria</taxon>
        <taxon>Pseudomonadati</taxon>
        <taxon>Pseudomonadota</taxon>
        <taxon>Gammaproteobacteria</taxon>
        <taxon>Cellvibrionales</taxon>
        <taxon>Halieaceae</taxon>
        <taxon>Marimicrobium</taxon>
    </lineage>
</organism>
<dbReference type="Gene3D" id="3.30.420.240">
    <property type="match status" value="1"/>
</dbReference>
<dbReference type="RefSeq" id="WP_279248115.1">
    <property type="nucleotide sequence ID" value="NZ_SHNO01000001.1"/>
</dbReference>
<keyword evidence="1" id="KW-1188">Viral release from host cell</keyword>
<dbReference type="Pfam" id="PF17289">
    <property type="entry name" value="Terminase_6C"/>
    <property type="match status" value="1"/>
</dbReference>
<dbReference type="InterPro" id="IPR027417">
    <property type="entry name" value="P-loop_NTPase"/>
</dbReference>
<comment type="caution">
    <text evidence="3">The sequence shown here is derived from an EMBL/GenBank/DDBJ whole genome shotgun (WGS) entry which is preliminary data.</text>
</comment>
<evidence type="ECO:0000259" key="2">
    <source>
        <dbReference type="Pfam" id="PF17289"/>
    </source>
</evidence>